<feature type="signal peptide" evidence="1">
    <location>
        <begin position="1"/>
        <end position="23"/>
    </location>
</feature>
<dbReference type="Proteomes" id="UP000225706">
    <property type="component" value="Unassembled WGS sequence"/>
</dbReference>
<accession>A0A2B4RUV1</accession>
<dbReference type="EMBL" id="LSMT01000310">
    <property type="protein sequence ID" value="PFX20599.1"/>
    <property type="molecule type" value="Genomic_DNA"/>
</dbReference>
<keyword evidence="4" id="KW-1185">Reference proteome</keyword>
<evidence type="ECO:0000313" key="4">
    <source>
        <dbReference type="Proteomes" id="UP000225706"/>
    </source>
</evidence>
<feature type="chain" id="PRO_5012225399" description="VWFC domain-containing protein" evidence="1">
    <location>
        <begin position="24"/>
        <end position="223"/>
    </location>
</feature>
<evidence type="ECO:0000256" key="1">
    <source>
        <dbReference type="SAM" id="SignalP"/>
    </source>
</evidence>
<keyword evidence="1" id="KW-0732">Signal</keyword>
<evidence type="ECO:0000259" key="2">
    <source>
        <dbReference type="PROSITE" id="PS50184"/>
    </source>
</evidence>
<dbReference type="AlphaFoldDB" id="A0A2B4RUV1"/>
<dbReference type="PROSITE" id="PS50184">
    <property type="entry name" value="VWFC_2"/>
    <property type="match status" value="1"/>
</dbReference>
<dbReference type="InterPro" id="IPR001007">
    <property type="entry name" value="VWF_dom"/>
</dbReference>
<reference evidence="4" key="1">
    <citation type="journal article" date="2017" name="bioRxiv">
        <title>Comparative analysis of the genomes of Stylophora pistillata and Acropora digitifera provides evidence for extensive differences between species of corals.</title>
        <authorList>
            <person name="Voolstra C.R."/>
            <person name="Li Y."/>
            <person name="Liew Y.J."/>
            <person name="Baumgarten S."/>
            <person name="Zoccola D."/>
            <person name="Flot J.-F."/>
            <person name="Tambutte S."/>
            <person name="Allemand D."/>
            <person name="Aranda M."/>
        </authorList>
    </citation>
    <scope>NUCLEOTIDE SEQUENCE [LARGE SCALE GENOMIC DNA]</scope>
</reference>
<gene>
    <name evidence="3" type="ORF">AWC38_SpisGene14937</name>
</gene>
<proteinExistence type="predicted"/>
<organism evidence="3 4">
    <name type="scientific">Stylophora pistillata</name>
    <name type="common">Smooth cauliflower coral</name>
    <dbReference type="NCBI Taxonomy" id="50429"/>
    <lineage>
        <taxon>Eukaryota</taxon>
        <taxon>Metazoa</taxon>
        <taxon>Cnidaria</taxon>
        <taxon>Anthozoa</taxon>
        <taxon>Hexacorallia</taxon>
        <taxon>Scleractinia</taxon>
        <taxon>Astrocoeniina</taxon>
        <taxon>Pocilloporidae</taxon>
        <taxon>Stylophora</taxon>
    </lineage>
</organism>
<dbReference type="OrthoDB" id="10407365at2759"/>
<protein>
    <recommendedName>
        <fullName evidence="2">VWFC domain-containing protein</fullName>
    </recommendedName>
</protein>
<name>A0A2B4RUV1_STYPI</name>
<feature type="domain" description="VWFC" evidence="2">
    <location>
        <begin position="48"/>
        <end position="116"/>
    </location>
</feature>
<evidence type="ECO:0000313" key="3">
    <source>
        <dbReference type="EMBL" id="PFX20599.1"/>
    </source>
</evidence>
<comment type="caution">
    <text evidence="3">The sequence shown here is derived from an EMBL/GenBank/DDBJ whole genome shotgun (WGS) entry which is preliminary data.</text>
</comment>
<sequence>MAVKFKLALIIFVNVGFIVSTEGRSVKEDSSDLEAHDVSVMMEKRGSKVCINRNEEYKSGTTVNIAVAPKYDRCDKCKCIKGKFRKCTKLYSCHVADQCKVEDYVWRPGSCCPECKQKDCSDDREVGERWERLVRLPGGKKKGICSLCECRADGKEFCEDNLLLCFKPEGCLETEMKPDHCCPQCKTRATAMTTAQPTFMIVEGTEESSLPFPFGFDANTEQD</sequence>